<reference evidence="1 2" key="1">
    <citation type="submission" date="2018-03" db="EMBL/GenBank/DDBJ databases">
        <authorList>
            <person name="Wu G."/>
        </authorList>
    </citation>
    <scope>NUCLEOTIDE SEQUENCE [LARGE SCALE GENOMIC DNA]</scope>
    <source>
        <strain evidence="1 2">SAM-118</strain>
    </source>
</reference>
<proteinExistence type="predicted"/>
<evidence type="ECO:0000313" key="1">
    <source>
        <dbReference type="EMBL" id="RNL01347.1"/>
    </source>
</evidence>
<dbReference type="Gene3D" id="3.40.50.720">
    <property type="entry name" value="NAD(P)-binding Rossmann-like Domain"/>
    <property type="match status" value="1"/>
</dbReference>
<dbReference type="AlphaFoldDB" id="A0AAE8FA49"/>
<evidence type="ECO:0000313" key="2">
    <source>
        <dbReference type="Proteomes" id="UP000284283"/>
    </source>
</evidence>
<dbReference type="Proteomes" id="UP000284283">
    <property type="component" value="Unassembled WGS sequence"/>
</dbReference>
<name>A0AAE8FA49_XANVA</name>
<dbReference type="InterPro" id="IPR036291">
    <property type="entry name" value="NAD(P)-bd_dom_sf"/>
</dbReference>
<gene>
    <name evidence="1" type="ORF">C9386_12790</name>
</gene>
<evidence type="ECO:0008006" key="3">
    <source>
        <dbReference type="Google" id="ProtNLM"/>
    </source>
</evidence>
<comment type="caution">
    <text evidence="1">The sequence shown here is derived from an EMBL/GenBank/DDBJ whole genome shotgun (WGS) entry which is preliminary data.</text>
</comment>
<accession>A0AAE8FA49</accession>
<dbReference type="KEGG" id="xva:C7V42_07045"/>
<protein>
    <recommendedName>
        <fullName evidence="3">SDR family oxidoreductase</fullName>
    </recommendedName>
</protein>
<sequence>MGTAGDIAAAAAFLAGDEAEFINGAAIAIDGGATAR</sequence>
<dbReference type="InterPro" id="IPR002347">
    <property type="entry name" value="SDR_fam"/>
</dbReference>
<dbReference type="Pfam" id="PF13561">
    <property type="entry name" value="adh_short_C2"/>
    <property type="match status" value="1"/>
</dbReference>
<organism evidence="1 2">
    <name type="scientific">Xanthomonas vasicola pv. vasculorum</name>
    <dbReference type="NCBI Taxonomy" id="325776"/>
    <lineage>
        <taxon>Bacteria</taxon>
        <taxon>Pseudomonadati</taxon>
        <taxon>Pseudomonadota</taxon>
        <taxon>Gammaproteobacteria</taxon>
        <taxon>Lysobacterales</taxon>
        <taxon>Lysobacteraceae</taxon>
        <taxon>Xanthomonas</taxon>
    </lineage>
</organism>
<dbReference type="EMBL" id="PYTT01000110">
    <property type="protein sequence ID" value="RNL01347.1"/>
    <property type="molecule type" value="Genomic_DNA"/>
</dbReference>
<dbReference type="SUPFAM" id="SSF51735">
    <property type="entry name" value="NAD(P)-binding Rossmann-fold domains"/>
    <property type="match status" value="1"/>
</dbReference>